<organism evidence="2 3">
    <name type="scientific">Palleronia abyssalis</name>
    <dbReference type="NCBI Taxonomy" id="1501240"/>
    <lineage>
        <taxon>Bacteria</taxon>
        <taxon>Pseudomonadati</taxon>
        <taxon>Pseudomonadota</taxon>
        <taxon>Alphaproteobacteria</taxon>
        <taxon>Rhodobacterales</taxon>
        <taxon>Roseobacteraceae</taxon>
        <taxon>Palleronia</taxon>
    </lineage>
</organism>
<evidence type="ECO:0000256" key="1">
    <source>
        <dbReference type="SAM" id="Phobius"/>
    </source>
</evidence>
<sequence length="293" mass="31586">MSNNTPPAVPPRPIGTGLAWIGTVLWLAISALVFFGFSGGEAALDPLRVLMVPVAVLGPVALIWIAAILSQRMDALARSLSGVRAPGDLAEMSKKLDTALAAISRPTYTTPTTVAQPKPASVQAALRLDPKPDAEVEPLSVGDLISALQFPADADDREGFRALRRALSDHHGKIVVTAAQDVLTLLSQDGIYTDDLSVERARPELWRRFATGERGARIGAVGGIREEEPLALVTQRLRVDTIFRDASLHFLRVFDQLLARVEPRLSDGELAQLSETRTARAFMLLGRALGTFD</sequence>
<gene>
    <name evidence="2" type="ORF">PAA8504_01373</name>
</gene>
<name>A0A2R8BTT0_9RHOB</name>
<reference evidence="2 3" key="1">
    <citation type="submission" date="2018-03" db="EMBL/GenBank/DDBJ databases">
        <authorList>
            <person name="Keele B.F."/>
        </authorList>
    </citation>
    <scope>NUCLEOTIDE SEQUENCE [LARGE SCALE GENOMIC DNA]</scope>
    <source>
        <strain evidence="2 3">CECT 8504</strain>
    </source>
</reference>
<feature type="transmembrane region" description="Helical" evidence="1">
    <location>
        <begin position="49"/>
        <end position="69"/>
    </location>
</feature>
<evidence type="ECO:0000313" key="3">
    <source>
        <dbReference type="Proteomes" id="UP000244912"/>
    </source>
</evidence>
<evidence type="ECO:0000313" key="2">
    <source>
        <dbReference type="EMBL" id="SPJ23561.1"/>
    </source>
</evidence>
<keyword evidence="1" id="KW-0472">Membrane</keyword>
<dbReference type="Proteomes" id="UP000244912">
    <property type="component" value="Unassembled WGS sequence"/>
</dbReference>
<dbReference type="OrthoDB" id="7833467at2"/>
<protein>
    <submittedName>
        <fullName evidence="2">Uncharacterized protein</fullName>
    </submittedName>
</protein>
<accession>A0A2R8BTT0</accession>
<dbReference type="RefSeq" id="WP_146190459.1">
    <property type="nucleotide sequence ID" value="NZ_ONZF01000002.1"/>
</dbReference>
<feature type="transmembrane region" description="Helical" evidence="1">
    <location>
        <begin position="17"/>
        <end position="37"/>
    </location>
</feature>
<proteinExistence type="predicted"/>
<dbReference type="EMBL" id="ONZF01000002">
    <property type="protein sequence ID" value="SPJ23561.1"/>
    <property type="molecule type" value="Genomic_DNA"/>
</dbReference>
<keyword evidence="3" id="KW-1185">Reference proteome</keyword>
<dbReference type="AlphaFoldDB" id="A0A2R8BTT0"/>
<keyword evidence="1" id="KW-1133">Transmembrane helix</keyword>
<keyword evidence="1" id="KW-0812">Transmembrane</keyword>